<dbReference type="PROSITE" id="PS00086">
    <property type="entry name" value="CYTOCHROME_P450"/>
    <property type="match status" value="1"/>
</dbReference>
<evidence type="ECO:0000313" key="11">
    <source>
        <dbReference type="Proteomes" id="UP000595662"/>
    </source>
</evidence>
<dbReference type="Proteomes" id="UP000595662">
    <property type="component" value="Chromosome 6"/>
</dbReference>
<dbReference type="SUPFAM" id="SSF48264">
    <property type="entry name" value="Cytochrome P450"/>
    <property type="match status" value="1"/>
</dbReference>
<keyword evidence="5 9" id="KW-0560">Oxidoreductase</keyword>
<dbReference type="PRINTS" id="PR00385">
    <property type="entry name" value="P450"/>
</dbReference>
<dbReference type="EMBL" id="CP060779">
    <property type="protein sequence ID" value="QQK47514.1"/>
    <property type="molecule type" value="Genomic_DNA"/>
</dbReference>
<dbReference type="GO" id="GO:0020037">
    <property type="term" value="F:heme binding"/>
    <property type="evidence" value="ECO:0007669"/>
    <property type="project" value="InterPro"/>
</dbReference>
<dbReference type="GO" id="GO:0043386">
    <property type="term" value="P:mycotoxin biosynthetic process"/>
    <property type="evidence" value="ECO:0007669"/>
    <property type="project" value="UniProtKB-ARBA"/>
</dbReference>
<evidence type="ECO:0000256" key="5">
    <source>
        <dbReference type="ARBA" id="ARBA00023002"/>
    </source>
</evidence>
<dbReference type="Pfam" id="PF00067">
    <property type="entry name" value="p450"/>
    <property type="match status" value="1"/>
</dbReference>
<dbReference type="InterPro" id="IPR050121">
    <property type="entry name" value="Cytochrome_P450_monoxygenase"/>
</dbReference>
<name>A0A7T6XUH2_PENDI</name>
<proteinExistence type="inferred from homology"/>
<keyword evidence="6 8" id="KW-0408">Iron</keyword>
<dbReference type="CDD" id="cd11062">
    <property type="entry name" value="CYP58-like"/>
    <property type="match status" value="1"/>
</dbReference>
<reference evidence="10 11" key="1">
    <citation type="submission" date="2020-08" db="EMBL/GenBank/DDBJ databases">
        <title>The completed genome sequence of the pathogenic ascomycete fungus Penicillium digitatum.</title>
        <authorList>
            <person name="Wang M."/>
        </authorList>
    </citation>
    <scope>NUCLEOTIDE SEQUENCE [LARGE SCALE GENOMIC DNA]</scope>
    <source>
        <strain evidence="10 11">PdW03</strain>
    </source>
</reference>
<dbReference type="GeneID" id="26228722"/>
<accession>A0A7T6XUH2</accession>
<dbReference type="InterPro" id="IPR002401">
    <property type="entry name" value="Cyt_P450_E_grp-I"/>
</dbReference>
<dbReference type="VEuPathDB" id="FungiDB:PDIP_04000"/>
<dbReference type="PANTHER" id="PTHR24305">
    <property type="entry name" value="CYTOCHROME P450"/>
    <property type="match status" value="1"/>
</dbReference>
<evidence type="ECO:0000256" key="9">
    <source>
        <dbReference type="RuleBase" id="RU000461"/>
    </source>
</evidence>
<evidence type="ECO:0000313" key="10">
    <source>
        <dbReference type="EMBL" id="QQK47514.1"/>
    </source>
</evidence>
<dbReference type="PANTHER" id="PTHR24305:SF157">
    <property type="entry name" value="N-ACETYLTRYPTOPHAN 6-HYDROXYLASE IVOC-RELATED"/>
    <property type="match status" value="1"/>
</dbReference>
<evidence type="ECO:0000256" key="8">
    <source>
        <dbReference type="PIRSR" id="PIRSR602401-1"/>
    </source>
</evidence>
<keyword evidence="4 8" id="KW-0479">Metal-binding</keyword>
<dbReference type="PRINTS" id="PR00463">
    <property type="entry name" value="EP450I"/>
</dbReference>
<comment type="cofactor">
    <cofactor evidence="1 8">
        <name>heme</name>
        <dbReference type="ChEBI" id="CHEBI:30413"/>
    </cofactor>
</comment>
<dbReference type="GO" id="GO:0016705">
    <property type="term" value="F:oxidoreductase activity, acting on paired donors, with incorporation or reduction of molecular oxygen"/>
    <property type="evidence" value="ECO:0007669"/>
    <property type="project" value="InterPro"/>
</dbReference>
<dbReference type="Gene3D" id="1.10.630.10">
    <property type="entry name" value="Cytochrome P450"/>
    <property type="match status" value="1"/>
</dbReference>
<dbReference type="GO" id="GO:0004497">
    <property type="term" value="F:monooxygenase activity"/>
    <property type="evidence" value="ECO:0007669"/>
    <property type="project" value="UniProtKB-KW"/>
</dbReference>
<evidence type="ECO:0000256" key="6">
    <source>
        <dbReference type="ARBA" id="ARBA00023004"/>
    </source>
</evidence>
<comment type="similarity">
    <text evidence="2 9">Belongs to the cytochrome P450 family.</text>
</comment>
<evidence type="ECO:0000256" key="3">
    <source>
        <dbReference type="ARBA" id="ARBA00022617"/>
    </source>
</evidence>
<dbReference type="KEGG" id="pdp:PDIP_03990"/>
<evidence type="ECO:0000256" key="4">
    <source>
        <dbReference type="ARBA" id="ARBA00022723"/>
    </source>
</evidence>
<dbReference type="VEuPathDB" id="FungiDB:PDIP_03990"/>
<feature type="binding site" description="axial binding residue" evidence="8">
    <location>
        <position position="430"/>
    </location>
    <ligand>
        <name>heme</name>
        <dbReference type="ChEBI" id="CHEBI:30413"/>
    </ligand>
    <ligandPart>
        <name>Fe</name>
        <dbReference type="ChEBI" id="CHEBI:18248"/>
    </ligandPart>
</feature>
<dbReference type="AlphaFoldDB" id="A0A7T6XUH2"/>
<evidence type="ECO:0000256" key="7">
    <source>
        <dbReference type="ARBA" id="ARBA00023033"/>
    </source>
</evidence>
<dbReference type="InterPro" id="IPR036396">
    <property type="entry name" value="Cyt_P450_sf"/>
</dbReference>
<evidence type="ECO:0000256" key="2">
    <source>
        <dbReference type="ARBA" id="ARBA00010617"/>
    </source>
</evidence>
<dbReference type="InterPro" id="IPR001128">
    <property type="entry name" value="Cyt_P450"/>
</dbReference>
<protein>
    <submittedName>
        <fullName evidence="10">Cytochrome P450</fullName>
    </submittedName>
</protein>
<keyword evidence="3 8" id="KW-0349">Heme</keyword>
<dbReference type="InterPro" id="IPR017972">
    <property type="entry name" value="Cyt_P450_CS"/>
</dbReference>
<dbReference type="RefSeq" id="XP_014539148.2">
    <property type="nucleotide sequence ID" value="XM_014683662.2"/>
</dbReference>
<evidence type="ECO:0000256" key="1">
    <source>
        <dbReference type="ARBA" id="ARBA00001971"/>
    </source>
</evidence>
<organism evidence="10 11">
    <name type="scientific">Penicillium digitatum</name>
    <name type="common">Green mold</name>
    <dbReference type="NCBI Taxonomy" id="36651"/>
    <lineage>
        <taxon>Eukaryota</taxon>
        <taxon>Fungi</taxon>
        <taxon>Dikarya</taxon>
        <taxon>Ascomycota</taxon>
        <taxon>Pezizomycotina</taxon>
        <taxon>Eurotiomycetes</taxon>
        <taxon>Eurotiomycetidae</taxon>
        <taxon>Eurotiales</taxon>
        <taxon>Aspergillaceae</taxon>
        <taxon>Penicillium</taxon>
    </lineage>
</organism>
<sequence length="492" mass="55783">MLLLWFGFVSSVVGLVVYRLQFHPLSKFPGPKLAALTSLYEFYYNVVLGGRYLWEIERMHEKYGPIVRITPHELHVADPEFYTEIYAGPTRRRDKDPRLVRLAGQPMSMFATVNHSLHSSRRAILSNYFSKKSIASLEDMIQRKVQKLVKRLNTACDQGTIVKLDAASSALTADIISEYAYGVSLDYLDDVNFNNEVADSILSLASVVHVLKFFPFLLDFSKYIPDEMLERLWSHAANILRLQKLVRAQADVALQNEGKVDGQVTMFGALCDPSLPAQERSLDRLQDEGFSLIGGGTETTTGTLKIIMFHLLNEKELFFKLRKELEQSPSSTWAELEKLPYMRAVINEGLRLSGVITRLPRRAPDEVLTYKQWIIPPNSLMSTSTHFVHTNKDLFPNPHTFDPERWIRAEAAGQRLEHMIVTFSKGSRQCLGNHLALAELNLVISTLVRNFDMDLHGVTADNIITHREYGFGVPKERGEGFRVSITRAPSPS</sequence>
<keyword evidence="7 9" id="KW-0503">Monooxygenase</keyword>
<gene>
    <name evidence="10" type="ORF">Pdw03_5149</name>
</gene>
<dbReference type="GO" id="GO:0005506">
    <property type="term" value="F:iron ion binding"/>
    <property type="evidence" value="ECO:0007669"/>
    <property type="project" value="InterPro"/>
</dbReference>